<feature type="transmembrane region" description="Helical" evidence="2">
    <location>
        <begin position="794"/>
        <end position="812"/>
    </location>
</feature>
<feature type="compositionally biased region" description="Basic and acidic residues" evidence="1">
    <location>
        <begin position="323"/>
        <end position="339"/>
    </location>
</feature>
<reference evidence="3" key="1">
    <citation type="submission" date="2022-07" db="EMBL/GenBank/DDBJ databases">
        <title>Phylogenomic reconstructions and comparative analyses of Kickxellomycotina fungi.</title>
        <authorList>
            <person name="Reynolds N.K."/>
            <person name="Stajich J.E."/>
            <person name="Barry K."/>
            <person name="Grigoriev I.V."/>
            <person name="Crous P."/>
            <person name="Smith M.E."/>
        </authorList>
    </citation>
    <scope>NUCLEOTIDE SEQUENCE</scope>
    <source>
        <strain evidence="3">RSA 567</strain>
    </source>
</reference>
<name>A0A9W8B0T0_9FUNG</name>
<keyword evidence="2" id="KW-1133">Transmembrane helix</keyword>
<feature type="region of interest" description="Disordered" evidence="1">
    <location>
        <begin position="244"/>
        <end position="270"/>
    </location>
</feature>
<comment type="caution">
    <text evidence="3">The sequence shown here is derived from an EMBL/GenBank/DDBJ whole genome shotgun (WGS) entry which is preliminary data.</text>
</comment>
<feature type="compositionally biased region" description="Polar residues" evidence="1">
    <location>
        <begin position="752"/>
        <end position="766"/>
    </location>
</feature>
<evidence type="ECO:0000313" key="3">
    <source>
        <dbReference type="EMBL" id="KAJ1977938.1"/>
    </source>
</evidence>
<evidence type="ECO:0000313" key="4">
    <source>
        <dbReference type="Proteomes" id="UP001151582"/>
    </source>
</evidence>
<keyword evidence="2" id="KW-0472">Membrane</keyword>
<keyword evidence="4" id="KW-1185">Reference proteome</keyword>
<feature type="compositionally biased region" description="Polar residues" evidence="1">
    <location>
        <begin position="123"/>
        <end position="135"/>
    </location>
</feature>
<feature type="region of interest" description="Disordered" evidence="1">
    <location>
        <begin position="745"/>
        <end position="782"/>
    </location>
</feature>
<accession>A0A9W8B0T0</accession>
<feature type="region of interest" description="Disordered" evidence="1">
    <location>
        <begin position="830"/>
        <end position="873"/>
    </location>
</feature>
<feature type="compositionally biased region" description="Polar residues" evidence="1">
    <location>
        <begin position="198"/>
        <end position="209"/>
    </location>
</feature>
<feature type="region of interest" description="Disordered" evidence="1">
    <location>
        <begin position="306"/>
        <end position="353"/>
    </location>
</feature>
<evidence type="ECO:0000256" key="1">
    <source>
        <dbReference type="SAM" id="MobiDB-lite"/>
    </source>
</evidence>
<sequence length="935" mass="103104">MATPPPKPRATDVGQGGSTPTLVRPVDIEALSEGLSAEATRLAVTIFECYFSGPTLDARHLTWALCQGVEQHGGYTVPDSVLHALDSFAAEGAVDLSNRDIVSIFINKLCLEVQATVRATPSRTNTFPRTKTSPFASRRRQQHLVTTNSSKRAAMATLSRRRTVTGLSDDEQEPLDGWSTRSLQQVPDTPYSEKSDLSMASSDHFSQDSIHSDAPGSLSPLANKNLLASPSWSAAGFNRRLSDTFSPSEIHGYGARATPRRSLSPPRSFMDALDPEGSIWQREQVLKANTTAIQEAAKKRYQEELAQTKRSYEHQLSQHARKHDHERSKLESANDELKSELSTQRRQMQECRSRVDKQTIQLSILETDMSNMTKELSNSRANYLEIKRQLDSTTQELDEVRRNYDLKERDYQKALKHHQAFIQEHQSTVAENQSLTQALESLTVRLESLEGLEQEIHQLEDDKQILEDTVDRLKDDLQRSRALVEQLTRHGQSVSVLEPAAVSAAARHNLQRELAATGALGTDSEDEVLRKAYGDRLDILAPLDASLVGAVRHQGVQTDSGADLMDSSTANVVAELMQEKQQFRTQLAEALAVYESTCLDLDETRKAHQADIEGMRQLLAQAHDDLARVSAAQPLTDTSGPALPVGADRTINPQNLDIRSFTRAVTDLVQTLHRKGQHVQANSLSHQLLQLVLEYSEHTWASRSIFATSEDELPNSSTAVLTSSMADPTEPSITDGQQFRRGLRHRKRTGNHRSSITRSAAVSTADANAHPTAPPSSKHVTHTKGFTTCQVTTFVLYTLVVYFLGFLTLLFTTNVNLDYDPLTPSNAARGYPAAGSLQSHADKDNSSAIMTGQPPTVQSPSASQPWPFGGSGAPHGNMGAAGMPLPPVLYVEDPPLLSARHPRNLAHVKRSRTADVFMYWLETLLYNGDVPQIPT</sequence>
<feature type="region of interest" description="Disordered" evidence="1">
    <location>
        <begin position="123"/>
        <end position="217"/>
    </location>
</feature>
<keyword evidence="2" id="KW-0812">Transmembrane</keyword>
<dbReference type="Proteomes" id="UP001151582">
    <property type="component" value="Unassembled WGS sequence"/>
</dbReference>
<feature type="compositionally biased region" description="Polar residues" evidence="1">
    <location>
        <begin position="846"/>
        <end position="864"/>
    </location>
</feature>
<protein>
    <submittedName>
        <fullName evidence="3">Uncharacterized protein</fullName>
    </submittedName>
</protein>
<dbReference type="OrthoDB" id="432685at2759"/>
<evidence type="ECO:0000256" key="2">
    <source>
        <dbReference type="SAM" id="Phobius"/>
    </source>
</evidence>
<feature type="region of interest" description="Disordered" evidence="1">
    <location>
        <begin position="1"/>
        <end position="21"/>
    </location>
</feature>
<gene>
    <name evidence="3" type="ORF">H4R34_003392</name>
</gene>
<dbReference type="AlphaFoldDB" id="A0A9W8B0T0"/>
<proteinExistence type="predicted"/>
<organism evidence="3 4">
    <name type="scientific">Dimargaris verticillata</name>
    <dbReference type="NCBI Taxonomy" id="2761393"/>
    <lineage>
        <taxon>Eukaryota</taxon>
        <taxon>Fungi</taxon>
        <taxon>Fungi incertae sedis</taxon>
        <taxon>Zoopagomycota</taxon>
        <taxon>Kickxellomycotina</taxon>
        <taxon>Dimargaritomycetes</taxon>
        <taxon>Dimargaritales</taxon>
        <taxon>Dimargaritaceae</taxon>
        <taxon>Dimargaris</taxon>
    </lineage>
</organism>
<dbReference type="EMBL" id="JANBQB010000310">
    <property type="protein sequence ID" value="KAJ1977938.1"/>
    <property type="molecule type" value="Genomic_DNA"/>
</dbReference>